<dbReference type="CDD" id="cd03487">
    <property type="entry name" value="RT_Bac_retron_II"/>
    <property type="match status" value="1"/>
</dbReference>
<evidence type="ECO:0000256" key="7">
    <source>
        <dbReference type="ARBA" id="ARBA00034120"/>
    </source>
</evidence>
<dbReference type="Proteomes" id="UP000509782">
    <property type="component" value="Chromosome"/>
</dbReference>
<comment type="similarity">
    <text evidence="7">Belongs to the bacterial reverse transcriptase family.</text>
</comment>
<dbReference type="EC" id="2.7.7.49" evidence="1"/>
<evidence type="ECO:0000313" key="10">
    <source>
        <dbReference type="EMBL" id="QKQ51002.1"/>
    </source>
</evidence>
<dbReference type="InterPro" id="IPR000123">
    <property type="entry name" value="Reverse_transcriptase_msDNA"/>
</dbReference>
<gene>
    <name evidence="10" type="ORF">FOC81_31480</name>
</gene>
<protein>
    <recommendedName>
        <fullName evidence="1">RNA-directed DNA polymerase</fullName>
        <ecNumber evidence="1">2.7.7.49</ecNumber>
    </recommendedName>
</protein>
<dbReference type="PANTHER" id="PTHR34047">
    <property type="entry name" value="NUCLEAR INTRON MATURASE 1, MITOCHONDRIAL-RELATED"/>
    <property type="match status" value="1"/>
</dbReference>
<dbReference type="GO" id="GO:0003964">
    <property type="term" value="F:RNA-directed DNA polymerase activity"/>
    <property type="evidence" value="ECO:0007669"/>
    <property type="project" value="UniProtKB-KW"/>
</dbReference>
<proteinExistence type="inferred from homology"/>
<dbReference type="InterPro" id="IPR051083">
    <property type="entry name" value="GrpII_Intron_Splice-Mob/Def"/>
</dbReference>
<dbReference type="InterPro" id="IPR000477">
    <property type="entry name" value="RT_dom"/>
</dbReference>
<dbReference type="GO" id="GO:0046872">
    <property type="term" value="F:metal ion binding"/>
    <property type="evidence" value="ECO:0007669"/>
    <property type="project" value="UniProtKB-KW"/>
</dbReference>
<comment type="catalytic activity">
    <reaction evidence="8">
        <text>DNA(n) + a 2'-deoxyribonucleoside 5'-triphosphate = DNA(n+1) + diphosphate</text>
        <dbReference type="Rhea" id="RHEA:22508"/>
        <dbReference type="Rhea" id="RHEA-COMP:17339"/>
        <dbReference type="Rhea" id="RHEA-COMP:17340"/>
        <dbReference type="ChEBI" id="CHEBI:33019"/>
        <dbReference type="ChEBI" id="CHEBI:61560"/>
        <dbReference type="ChEBI" id="CHEBI:173112"/>
        <dbReference type="EC" id="2.7.7.49"/>
    </reaction>
</comment>
<evidence type="ECO:0000256" key="3">
    <source>
        <dbReference type="ARBA" id="ARBA00022695"/>
    </source>
</evidence>
<dbReference type="AlphaFoldDB" id="A0A6N0JUT3"/>
<evidence type="ECO:0000256" key="4">
    <source>
        <dbReference type="ARBA" id="ARBA00022723"/>
    </source>
</evidence>
<keyword evidence="4" id="KW-0479">Metal-binding</keyword>
<evidence type="ECO:0000256" key="1">
    <source>
        <dbReference type="ARBA" id="ARBA00012493"/>
    </source>
</evidence>
<evidence type="ECO:0000256" key="5">
    <source>
        <dbReference type="ARBA" id="ARBA00022842"/>
    </source>
</evidence>
<feature type="domain" description="Reverse transcriptase" evidence="9">
    <location>
        <begin position="1"/>
        <end position="244"/>
    </location>
</feature>
<evidence type="ECO:0000256" key="8">
    <source>
        <dbReference type="ARBA" id="ARBA00048173"/>
    </source>
</evidence>
<dbReference type="RefSeq" id="WP_174717395.1">
    <property type="nucleotide sequence ID" value="NZ_CADIKP010000019.1"/>
</dbReference>
<dbReference type="EMBL" id="CP054569">
    <property type="protein sequence ID" value="QKQ51002.1"/>
    <property type="molecule type" value="Genomic_DNA"/>
</dbReference>
<evidence type="ECO:0000259" key="9">
    <source>
        <dbReference type="PROSITE" id="PS50878"/>
    </source>
</evidence>
<name>A0A6N0JUT3_ACHDE</name>
<dbReference type="PROSITE" id="PS50878">
    <property type="entry name" value="RT_POL"/>
    <property type="match status" value="1"/>
</dbReference>
<keyword evidence="3" id="KW-0548">Nucleotidyltransferase</keyword>
<reference evidence="10 11" key="1">
    <citation type="submission" date="2020-05" db="EMBL/GenBank/DDBJ databases">
        <title>FDA dAtabase for Regulatory Grade micrObial Sequences (FDA-ARGOS): Supporting development and validation of Infectious Disease Dx tests.</title>
        <authorList>
            <person name="Sproer C."/>
            <person name="Gronow S."/>
            <person name="Severitt S."/>
            <person name="Schroder I."/>
            <person name="Tallon L."/>
            <person name="Sadzewicz L."/>
            <person name="Zhao X."/>
            <person name="Vavikolanu K."/>
            <person name="Mehta A."/>
            <person name="Aluvathingal J."/>
            <person name="Nadendla S."/>
            <person name="Myers T."/>
            <person name="Yan Y."/>
            <person name="Sichtig H."/>
        </authorList>
    </citation>
    <scope>NUCLEOTIDE SEQUENCE [LARGE SCALE GENOMIC DNA]</scope>
    <source>
        <strain evidence="10 11">FDAARGOS_787</strain>
    </source>
</reference>
<accession>A0A6N0JUT3</accession>
<sequence>MSNIIDLIADDLQLPKTLVKSAVDFARSNNRKIIFPKKTGGKRTALQPSVESKPIMHWLRLKLIELLPIHMIATGFRANHSILTNADRHRQSAYSVRIDIENFFESISFNDFKKTLESNKATLPSWALEEATLSLVEKICFDRDGRLPIGYPTSPGIANATMFEIDSALESLILDTTTFGQAIVSRYADDFTFSTDLRGSCRAFLEKLELLLASQTSPTLRINAKKTRFMSRGGGSTLVTGLRINNCGVVVVHPEYRDHIRLLLKLYSRNTLKQEDIPRLLGHLAHIQNVDPGFFTKLSYRYHEEISRIRKK</sequence>
<dbReference type="PANTHER" id="PTHR34047:SF7">
    <property type="entry name" value="RNA-DIRECTED DNA POLYMERASE"/>
    <property type="match status" value="1"/>
</dbReference>
<evidence type="ECO:0000256" key="2">
    <source>
        <dbReference type="ARBA" id="ARBA00022679"/>
    </source>
</evidence>
<keyword evidence="2" id="KW-0808">Transferase</keyword>
<organism evidence="10 11">
    <name type="scientific">Achromobacter denitrificans</name>
    <name type="common">Alcaligenes denitrificans</name>
    <dbReference type="NCBI Taxonomy" id="32002"/>
    <lineage>
        <taxon>Bacteria</taxon>
        <taxon>Pseudomonadati</taxon>
        <taxon>Pseudomonadota</taxon>
        <taxon>Betaproteobacteria</taxon>
        <taxon>Burkholderiales</taxon>
        <taxon>Alcaligenaceae</taxon>
        <taxon>Achromobacter</taxon>
    </lineage>
</organism>
<dbReference type="GO" id="GO:0003723">
    <property type="term" value="F:RNA binding"/>
    <property type="evidence" value="ECO:0007669"/>
    <property type="project" value="InterPro"/>
</dbReference>
<keyword evidence="6 10" id="KW-0695">RNA-directed DNA polymerase</keyword>
<evidence type="ECO:0000256" key="6">
    <source>
        <dbReference type="ARBA" id="ARBA00022918"/>
    </source>
</evidence>
<dbReference type="Pfam" id="PF00078">
    <property type="entry name" value="RVT_1"/>
    <property type="match status" value="1"/>
</dbReference>
<evidence type="ECO:0000313" key="11">
    <source>
        <dbReference type="Proteomes" id="UP000509782"/>
    </source>
</evidence>
<keyword evidence="5" id="KW-0460">Magnesium</keyword>
<dbReference type="PRINTS" id="PR00866">
    <property type="entry name" value="RNADNAPOLMS"/>
</dbReference>